<evidence type="ECO:0000256" key="6">
    <source>
        <dbReference type="ARBA" id="ARBA00023002"/>
    </source>
</evidence>
<comment type="function">
    <text evidence="1">Thiol-specific peroxidase that catalyzes the reduction of hydrogen peroxide and organic hydroperoxides to water and alcohols, respectively. Plays a role in cell protection against oxidative stress by detoxifying peroxides and as sensor of hydrogen peroxide-mediated signaling events.</text>
</comment>
<evidence type="ECO:0000256" key="4">
    <source>
        <dbReference type="ARBA" id="ARBA00022862"/>
    </source>
</evidence>
<evidence type="ECO:0000256" key="11">
    <source>
        <dbReference type="ARBA" id="ARBA00038489"/>
    </source>
</evidence>
<organism evidence="16 17">
    <name type="scientific">Rugosimonospora africana</name>
    <dbReference type="NCBI Taxonomy" id="556532"/>
    <lineage>
        <taxon>Bacteria</taxon>
        <taxon>Bacillati</taxon>
        <taxon>Actinomycetota</taxon>
        <taxon>Actinomycetes</taxon>
        <taxon>Micromonosporales</taxon>
        <taxon>Micromonosporaceae</taxon>
        <taxon>Rugosimonospora</taxon>
    </lineage>
</organism>
<comment type="caution">
    <text evidence="16">The sequence shown here is derived from an EMBL/GenBank/DDBJ whole genome shotgun (WGS) entry which is preliminary data.</text>
</comment>
<reference evidence="16" key="1">
    <citation type="submission" date="2021-01" db="EMBL/GenBank/DDBJ databases">
        <title>Whole genome shotgun sequence of Rugosimonospora africana NBRC 104875.</title>
        <authorList>
            <person name="Komaki H."/>
            <person name="Tamura T."/>
        </authorList>
    </citation>
    <scope>NUCLEOTIDE SEQUENCE</scope>
    <source>
        <strain evidence="16">NBRC 104875</strain>
    </source>
</reference>
<proteinExistence type="inferred from homology"/>
<comment type="similarity">
    <text evidence="11">Belongs to the peroxiredoxin family. BCP/PrxQ subfamily.</text>
</comment>
<dbReference type="AlphaFoldDB" id="A0A8J3QXI3"/>
<evidence type="ECO:0000259" key="15">
    <source>
        <dbReference type="PROSITE" id="PS51352"/>
    </source>
</evidence>
<evidence type="ECO:0000313" key="16">
    <source>
        <dbReference type="EMBL" id="GIH17947.1"/>
    </source>
</evidence>
<dbReference type="PANTHER" id="PTHR42801">
    <property type="entry name" value="THIOREDOXIN-DEPENDENT PEROXIDE REDUCTASE"/>
    <property type="match status" value="1"/>
</dbReference>
<evidence type="ECO:0000256" key="5">
    <source>
        <dbReference type="ARBA" id="ARBA00022946"/>
    </source>
</evidence>
<evidence type="ECO:0000256" key="10">
    <source>
        <dbReference type="ARBA" id="ARBA00032824"/>
    </source>
</evidence>
<evidence type="ECO:0000256" key="7">
    <source>
        <dbReference type="ARBA" id="ARBA00023078"/>
    </source>
</evidence>
<dbReference type="InterPro" id="IPR050924">
    <property type="entry name" value="Peroxiredoxin_BCP/PrxQ"/>
</dbReference>
<comment type="subcellular location">
    <subcellularLocation>
        <location evidence="14">Thylakoid</location>
    </subcellularLocation>
</comment>
<feature type="domain" description="Thioredoxin" evidence="15">
    <location>
        <begin position="33"/>
        <end position="182"/>
    </location>
</feature>
<dbReference type="GO" id="GO:0009579">
    <property type="term" value="C:thylakoid"/>
    <property type="evidence" value="ECO:0007669"/>
    <property type="project" value="UniProtKB-SubCell"/>
</dbReference>
<dbReference type="GO" id="GO:0008379">
    <property type="term" value="F:thioredoxin peroxidase activity"/>
    <property type="evidence" value="ECO:0007669"/>
    <property type="project" value="TreeGrafter"/>
</dbReference>
<dbReference type="Proteomes" id="UP000642748">
    <property type="component" value="Unassembled WGS sequence"/>
</dbReference>
<keyword evidence="4" id="KW-0049">Antioxidant</keyword>
<dbReference type="CDD" id="cd03017">
    <property type="entry name" value="PRX_BCP"/>
    <property type="match status" value="1"/>
</dbReference>
<keyword evidence="3" id="KW-0575">Peroxidase</keyword>
<protein>
    <recommendedName>
        <fullName evidence="2">thioredoxin-dependent peroxiredoxin</fullName>
        <ecNumber evidence="2">1.11.1.24</ecNumber>
    </recommendedName>
    <alternativeName>
        <fullName evidence="12">Bacterioferritin comigratory protein</fullName>
    </alternativeName>
    <alternativeName>
        <fullName evidence="10">Thioredoxin peroxidase</fullName>
    </alternativeName>
</protein>
<evidence type="ECO:0000256" key="2">
    <source>
        <dbReference type="ARBA" id="ARBA00013017"/>
    </source>
</evidence>
<evidence type="ECO:0000256" key="9">
    <source>
        <dbReference type="ARBA" id="ARBA00023284"/>
    </source>
</evidence>
<accession>A0A8J3QXI3</accession>
<dbReference type="EC" id="1.11.1.24" evidence="2"/>
<sequence length="185" mass="20231">MASFKRPDFAAGQTWPRAVPASNLLPVANVNSLAVGDRAPDFTLPTQTGEQVSLHDLLKERVVVLYFYPKDDTLGCTREACAFRDAYEVFVEAGAQVVGISSDSVGSHDQFARKHNLPFVLVADEGGEVRRSFGVRSTLGFLPGRVTYVIDRQGIIRYVFSSQTQFNNHVQGALAVVRQLTGMPA</sequence>
<evidence type="ECO:0000256" key="1">
    <source>
        <dbReference type="ARBA" id="ARBA00003330"/>
    </source>
</evidence>
<keyword evidence="17" id="KW-1185">Reference proteome</keyword>
<evidence type="ECO:0000256" key="3">
    <source>
        <dbReference type="ARBA" id="ARBA00022559"/>
    </source>
</evidence>
<keyword evidence="8" id="KW-1015">Disulfide bond</keyword>
<comment type="catalytic activity">
    <reaction evidence="13">
        <text>a hydroperoxide + [thioredoxin]-dithiol = an alcohol + [thioredoxin]-disulfide + H2O</text>
        <dbReference type="Rhea" id="RHEA:62620"/>
        <dbReference type="Rhea" id="RHEA-COMP:10698"/>
        <dbReference type="Rhea" id="RHEA-COMP:10700"/>
        <dbReference type="ChEBI" id="CHEBI:15377"/>
        <dbReference type="ChEBI" id="CHEBI:29950"/>
        <dbReference type="ChEBI" id="CHEBI:30879"/>
        <dbReference type="ChEBI" id="CHEBI:35924"/>
        <dbReference type="ChEBI" id="CHEBI:50058"/>
        <dbReference type="EC" id="1.11.1.24"/>
    </reaction>
</comment>
<dbReference type="InterPro" id="IPR013766">
    <property type="entry name" value="Thioredoxin_domain"/>
</dbReference>
<keyword evidence="9" id="KW-0676">Redox-active center</keyword>
<dbReference type="FunFam" id="3.40.30.10:FF:000122">
    <property type="entry name" value="Peroxiredoxin Q chloroplastic"/>
    <property type="match status" value="1"/>
</dbReference>
<gene>
    <name evidence="16" type="ORF">Raf01_61190</name>
</gene>
<keyword evidence="7" id="KW-0793">Thylakoid</keyword>
<keyword evidence="6" id="KW-0560">Oxidoreductase</keyword>
<dbReference type="PANTHER" id="PTHR42801:SF4">
    <property type="entry name" value="AHPC_TSA FAMILY PROTEIN"/>
    <property type="match status" value="1"/>
</dbReference>
<keyword evidence="5" id="KW-0809">Transit peptide</keyword>
<dbReference type="InterPro" id="IPR000866">
    <property type="entry name" value="AhpC/TSA"/>
</dbReference>
<dbReference type="SUPFAM" id="SSF52833">
    <property type="entry name" value="Thioredoxin-like"/>
    <property type="match status" value="1"/>
</dbReference>
<dbReference type="GO" id="GO:0045454">
    <property type="term" value="P:cell redox homeostasis"/>
    <property type="evidence" value="ECO:0007669"/>
    <property type="project" value="TreeGrafter"/>
</dbReference>
<name>A0A8J3QXI3_9ACTN</name>
<dbReference type="PROSITE" id="PS51352">
    <property type="entry name" value="THIOREDOXIN_2"/>
    <property type="match status" value="1"/>
</dbReference>
<dbReference type="GO" id="GO:0005737">
    <property type="term" value="C:cytoplasm"/>
    <property type="evidence" value="ECO:0007669"/>
    <property type="project" value="TreeGrafter"/>
</dbReference>
<evidence type="ECO:0000313" key="17">
    <source>
        <dbReference type="Proteomes" id="UP000642748"/>
    </source>
</evidence>
<dbReference type="EMBL" id="BONZ01000061">
    <property type="protein sequence ID" value="GIH17947.1"/>
    <property type="molecule type" value="Genomic_DNA"/>
</dbReference>
<evidence type="ECO:0000256" key="8">
    <source>
        <dbReference type="ARBA" id="ARBA00023157"/>
    </source>
</evidence>
<dbReference type="Gene3D" id="3.40.30.10">
    <property type="entry name" value="Glutaredoxin"/>
    <property type="match status" value="1"/>
</dbReference>
<evidence type="ECO:0000256" key="14">
    <source>
        <dbReference type="ARBA" id="ARBA00060385"/>
    </source>
</evidence>
<evidence type="ECO:0000256" key="12">
    <source>
        <dbReference type="ARBA" id="ARBA00041373"/>
    </source>
</evidence>
<dbReference type="Pfam" id="PF00578">
    <property type="entry name" value="AhpC-TSA"/>
    <property type="match status" value="1"/>
</dbReference>
<dbReference type="InterPro" id="IPR036249">
    <property type="entry name" value="Thioredoxin-like_sf"/>
</dbReference>
<evidence type="ECO:0000256" key="13">
    <source>
        <dbReference type="ARBA" id="ARBA00049091"/>
    </source>
</evidence>
<dbReference type="GO" id="GO:0034599">
    <property type="term" value="P:cellular response to oxidative stress"/>
    <property type="evidence" value="ECO:0007669"/>
    <property type="project" value="TreeGrafter"/>
</dbReference>